<comment type="similarity">
    <text evidence="1">Belongs to the carbohydrate kinase PfkB family.</text>
</comment>
<keyword evidence="3" id="KW-0547">Nucleotide-binding</keyword>
<evidence type="ECO:0000313" key="8">
    <source>
        <dbReference type="Proteomes" id="UP000245166"/>
    </source>
</evidence>
<dbReference type="Proteomes" id="UP000245166">
    <property type="component" value="Unassembled WGS sequence"/>
</dbReference>
<dbReference type="AlphaFoldDB" id="A0A2U1ZYF8"/>
<sequence>MQALVIGEALVDVVARPGVEPVAYPGGSPANVAIGLARLGRDVQLLTWLGEDAEGDLVRDHLEASRVRIASGSQRAARTSTAKAHIDSAGSATYDFDLEIDYPEHQVAEDAVVVHVGSIGAVIEPGATKVTSLLGSARRRAVLTYDPNLRPTIMGERDAVRPRVLALVGVSDVVKVSDEDLAWLEPGSTPQDVARAWAAAGPALVVVTLGAEGSFAVTASGVEVAVTAPAVDVADTVGAGDSFMGGLIDGLWSTGLLGAARHDAIAALDATGLTSLLEQAARIAAITVSRPGANPPTRQELDGGA</sequence>
<keyword evidence="5" id="KW-0067">ATP-binding</keyword>
<proteinExistence type="inferred from homology"/>
<evidence type="ECO:0000256" key="4">
    <source>
        <dbReference type="ARBA" id="ARBA00022777"/>
    </source>
</evidence>
<keyword evidence="2" id="KW-0808">Transferase</keyword>
<organism evidence="7 8">
    <name type="scientific">Serinibacter arcticus</name>
    <dbReference type="NCBI Taxonomy" id="1655435"/>
    <lineage>
        <taxon>Bacteria</taxon>
        <taxon>Bacillati</taxon>
        <taxon>Actinomycetota</taxon>
        <taxon>Actinomycetes</taxon>
        <taxon>Micrococcales</taxon>
        <taxon>Beutenbergiaceae</taxon>
        <taxon>Serinibacter</taxon>
    </lineage>
</organism>
<comment type="caution">
    <text evidence="7">The sequence shown here is derived from an EMBL/GenBank/DDBJ whole genome shotgun (WGS) entry which is preliminary data.</text>
</comment>
<dbReference type="PANTHER" id="PTHR43085">
    <property type="entry name" value="HEXOKINASE FAMILY MEMBER"/>
    <property type="match status" value="1"/>
</dbReference>
<protein>
    <submittedName>
        <fullName evidence="7">Carbohydrate kinase</fullName>
    </submittedName>
</protein>
<dbReference type="InterPro" id="IPR011611">
    <property type="entry name" value="PfkB_dom"/>
</dbReference>
<keyword evidence="4 7" id="KW-0418">Kinase</keyword>
<evidence type="ECO:0000256" key="1">
    <source>
        <dbReference type="ARBA" id="ARBA00010688"/>
    </source>
</evidence>
<dbReference type="RefSeq" id="WP_109230402.1">
    <property type="nucleotide sequence ID" value="NZ_PYHR01000002.1"/>
</dbReference>
<keyword evidence="8" id="KW-1185">Reference proteome</keyword>
<dbReference type="InterPro" id="IPR002173">
    <property type="entry name" value="Carboh/pur_kinase_PfkB_CS"/>
</dbReference>
<evidence type="ECO:0000256" key="2">
    <source>
        <dbReference type="ARBA" id="ARBA00022679"/>
    </source>
</evidence>
<evidence type="ECO:0000259" key="6">
    <source>
        <dbReference type="Pfam" id="PF00294"/>
    </source>
</evidence>
<feature type="domain" description="Carbohydrate kinase PfkB" evidence="6">
    <location>
        <begin position="5"/>
        <end position="297"/>
    </location>
</feature>
<gene>
    <name evidence="7" type="ORF">C8046_16595</name>
</gene>
<dbReference type="GO" id="GO:0005524">
    <property type="term" value="F:ATP binding"/>
    <property type="evidence" value="ECO:0007669"/>
    <property type="project" value="UniProtKB-KW"/>
</dbReference>
<dbReference type="PROSITE" id="PS00584">
    <property type="entry name" value="PFKB_KINASES_2"/>
    <property type="match status" value="1"/>
</dbReference>
<dbReference type="Gene3D" id="3.40.1190.20">
    <property type="match status" value="1"/>
</dbReference>
<reference evidence="7 8" key="1">
    <citation type="submission" date="2018-03" db="EMBL/GenBank/DDBJ databases">
        <title>Genome assembly of novel Miniimonas species PCH200.</title>
        <authorList>
            <person name="Thakur V."/>
            <person name="Kumar V."/>
            <person name="Singh D."/>
        </authorList>
    </citation>
    <scope>NUCLEOTIDE SEQUENCE [LARGE SCALE GENOMIC DNA]</scope>
    <source>
        <strain evidence="7 8">PCH200</strain>
    </source>
</reference>
<dbReference type="OrthoDB" id="9795789at2"/>
<dbReference type="InterPro" id="IPR050306">
    <property type="entry name" value="PfkB_Carbo_kinase"/>
</dbReference>
<name>A0A2U1ZYF8_9MICO</name>
<dbReference type="SUPFAM" id="SSF53613">
    <property type="entry name" value="Ribokinase-like"/>
    <property type="match status" value="1"/>
</dbReference>
<evidence type="ECO:0000313" key="7">
    <source>
        <dbReference type="EMBL" id="PWD52019.1"/>
    </source>
</evidence>
<accession>A0A2U1ZYF8</accession>
<dbReference type="CDD" id="cd01167">
    <property type="entry name" value="bac_FRK"/>
    <property type="match status" value="1"/>
</dbReference>
<dbReference type="Pfam" id="PF00294">
    <property type="entry name" value="PfkB"/>
    <property type="match status" value="1"/>
</dbReference>
<dbReference type="PANTHER" id="PTHR43085:SF1">
    <property type="entry name" value="PSEUDOURIDINE KINASE-RELATED"/>
    <property type="match status" value="1"/>
</dbReference>
<evidence type="ECO:0000256" key="3">
    <source>
        <dbReference type="ARBA" id="ARBA00022741"/>
    </source>
</evidence>
<dbReference type="EMBL" id="PYHR01000002">
    <property type="protein sequence ID" value="PWD52019.1"/>
    <property type="molecule type" value="Genomic_DNA"/>
</dbReference>
<dbReference type="PROSITE" id="PS00583">
    <property type="entry name" value="PFKB_KINASES_1"/>
    <property type="match status" value="1"/>
</dbReference>
<evidence type="ECO:0000256" key="5">
    <source>
        <dbReference type="ARBA" id="ARBA00022840"/>
    </source>
</evidence>
<dbReference type="GO" id="GO:0016301">
    <property type="term" value="F:kinase activity"/>
    <property type="evidence" value="ECO:0007669"/>
    <property type="project" value="UniProtKB-KW"/>
</dbReference>
<dbReference type="InterPro" id="IPR029056">
    <property type="entry name" value="Ribokinase-like"/>
</dbReference>